<name>A0AA86NEY3_9EUKA</name>
<keyword evidence="2" id="KW-0067">ATP-binding</keyword>
<dbReference type="Pfam" id="PF09336">
    <property type="entry name" value="Vps4_C"/>
    <property type="match status" value="1"/>
</dbReference>
<gene>
    <name evidence="5" type="ORF">HINF_LOCUS38946</name>
    <name evidence="4" type="ORF">HINF_LOCUS5979</name>
</gene>
<sequence length="42" mass="4829">MKAVAKGDKVNIDEFTEILKSVKSSINNEEIGRFEQFQKDNQ</sequence>
<reference evidence="5 6" key="2">
    <citation type="submission" date="2024-07" db="EMBL/GenBank/DDBJ databases">
        <authorList>
            <person name="Akdeniz Z."/>
        </authorList>
    </citation>
    <scope>NUCLEOTIDE SEQUENCE [LARGE SCALE GENOMIC DNA]</scope>
</reference>
<evidence type="ECO:0000313" key="4">
    <source>
        <dbReference type="EMBL" id="CAI9918334.1"/>
    </source>
</evidence>
<evidence type="ECO:0000256" key="2">
    <source>
        <dbReference type="ARBA" id="ARBA00022840"/>
    </source>
</evidence>
<dbReference type="AlphaFoldDB" id="A0AA86NEY3"/>
<dbReference type="GO" id="GO:0005524">
    <property type="term" value="F:ATP binding"/>
    <property type="evidence" value="ECO:0007669"/>
    <property type="project" value="UniProtKB-KW"/>
</dbReference>
<evidence type="ECO:0000313" key="5">
    <source>
        <dbReference type="EMBL" id="CAL6041293.1"/>
    </source>
</evidence>
<organism evidence="4">
    <name type="scientific">Hexamita inflata</name>
    <dbReference type="NCBI Taxonomy" id="28002"/>
    <lineage>
        <taxon>Eukaryota</taxon>
        <taxon>Metamonada</taxon>
        <taxon>Diplomonadida</taxon>
        <taxon>Hexamitidae</taxon>
        <taxon>Hexamitinae</taxon>
        <taxon>Hexamita</taxon>
    </lineage>
</organism>
<dbReference type="Proteomes" id="UP001642409">
    <property type="component" value="Unassembled WGS sequence"/>
</dbReference>
<keyword evidence="1" id="KW-0547">Nucleotide-binding</keyword>
<feature type="domain" description="Spastin/Vps4 C-terminal" evidence="3">
    <location>
        <begin position="9"/>
        <end position="40"/>
    </location>
</feature>
<evidence type="ECO:0000313" key="6">
    <source>
        <dbReference type="Proteomes" id="UP001642409"/>
    </source>
</evidence>
<accession>A0AA86NEY3</accession>
<dbReference type="EMBL" id="CAXDID020000149">
    <property type="protein sequence ID" value="CAL6041293.1"/>
    <property type="molecule type" value="Genomic_DNA"/>
</dbReference>
<protein>
    <submittedName>
        <fullName evidence="4">C-terminal</fullName>
    </submittedName>
</protein>
<evidence type="ECO:0000256" key="1">
    <source>
        <dbReference type="ARBA" id="ARBA00022741"/>
    </source>
</evidence>
<comment type="caution">
    <text evidence="4">The sequence shown here is derived from an EMBL/GenBank/DDBJ whole genome shotgun (WGS) entry which is preliminary data.</text>
</comment>
<dbReference type="InterPro" id="IPR015415">
    <property type="entry name" value="Spast_Vps4_C"/>
</dbReference>
<reference evidence="4" key="1">
    <citation type="submission" date="2023-06" db="EMBL/GenBank/DDBJ databases">
        <authorList>
            <person name="Kurt Z."/>
        </authorList>
    </citation>
    <scope>NUCLEOTIDE SEQUENCE</scope>
</reference>
<evidence type="ECO:0000259" key="3">
    <source>
        <dbReference type="Pfam" id="PF09336"/>
    </source>
</evidence>
<proteinExistence type="predicted"/>
<keyword evidence="6" id="KW-1185">Reference proteome</keyword>
<dbReference type="EMBL" id="CATOUU010000154">
    <property type="protein sequence ID" value="CAI9918334.1"/>
    <property type="molecule type" value="Genomic_DNA"/>
</dbReference>